<protein>
    <recommendedName>
        <fullName evidence="1">TniQ domain-containing protein</fullName>
    </recommendedName>
</protein>
<evidence type="ECO:0000259" key="1">
    <source>
        <dbReference type="Pfam" id="PF06527"/>
    </source>
</evidence>
<gene>
    <name evidence="2" type="ORF">Salmuc_00304</name>
</gene>
<feature type="domain" description="TniQ" evidence="1">
    <location>
        <begin position="7"/>
        <end position="140"/>
    </location>
</feature>
<dbReference type="AlphaFoldDB" id="S9Q9V3"/>
<accession>S9Q9V3</accession>
<dbReference type="HOGENOM" id="CLU_030259_1_0_5"/>
<sequence length="612" mass="67095">MAKLYPHLPFCDDETPISWAGRLAAFHTSGGLVPFLNDIGVPAVDLARGVDTAVDRLCDVADQDSAPVRHNVIKSLGGHLYVLRGQEFSAEFRVAPSTRFCPMCLAEDEADPGAPHAQRRHRVSWALAAVSTCERHGIALLDRRTGRWDDTLGELRQQVPEDRDSLLSLARSCESRSVSPMQTYILGRIAGQAGPDWLDAQDIEQGWRASAFLGGVLAFGPDKRAGEMSPEDWELAQHAGWSAVAEGRQGIDSALDSLLVQARTSGSRGYRPQGALGMLYRWLSWHKMAKDPGAIRALVRDKIRDGFPLKAGQTLMGEPVEAPRLSSVAAIAKTEHVDPRTLQNMLVSRAVVPASEKDHWAGDVVLDYQQGVEVAAAMKRAVSVSALPDRLNASRPMVRAVIRLGYLRLLGDVELAGSKLSRAVDRIDVEKFEARLQELGEEIDECPRGMVPLAKAAEKTRQKIGVILPALFDGRLKRVCRMSDIPGIDGVVIDTLELKSVLSGCRPGMTVELALAMLGIGKNATKNLINNREGGPLLDTIETDDGTWVTPEAMGRFRKRFAVKTRLPLETGLKKYRVEQILARHGVEPVFDPKPFGVALYFRKDLPVAWEV</sequence>
<dbReference type="Proteomes" id="UP000015347">
    <property type="component" value="Unassembled WGS sequence"/>
</dbReference>
<dbReference type="Pfam" id="PF06527">
    <property type="entry name" value="TniQ"/>
    <property type="match status" value="1"/>
</dbReference>
<dbReference type="InterPro" id="IPR009492">
    <property type="entry name" value="TniQ"/>
</dbReference>
<dbReference type="EMBL" id="APVH01000049">
    <property type="protein sequence ID" value="EPX76418.1"/>
    <property type="molecule type" value="Genomic_DNA"/>
</dbReference>
<reference evidence="3" key="1">
    <citation type="journal article" date="2014" name="Stand. Genomic Sci.">
        <title>Genome sequence of the exopolysaccharide-producing Salipiger mucosus type strain (DSM 16094(T)), a moderately halophilic member of the Roseobacter clade.</title>
        <authorList>
            <person name="Riedel T."/>
            <person name="Spring S."/>
            <person name="Fiebig A."/>
            <person name="Petersen J."/>
            <person name="Kyrpides N.C."/>
            <person name="Goker M."/>
            <person name="Klenk H.P."/>
        </authorList>
    </citation>
    <scope>NUCLEOTIDE SEQUENCE [LARGE SCALE GENOMIC DNA]</scope>
    <source>
        <strain evidence="3">DSM 16094</strain>
    </source>
</reference>
<dbReference type="RefSeq" id="WP_020041013.1">
    <property type="nucleotide sequence ID" value="NZ_KE557283.1"/>
</dbReference>
<name>S9Q9V3_9RHOB</name>
<dbReference type="eggNOG" id="ENOG502ZA2F">
    <property type="taxonomic scope" value="Bacteria"/>
</dbReference>
<evidence type="ECO:0000313" key="2">
    <source>
        <dbReference type="EMBL" id="EPX76418.1"/>
    </source>
</evidence>
<dbReference type="STRING" id="1123237.Salmuc_00304"/>
<keyword evidence="3" id="KW-1185">Reference proteome</keyword>
<comment type="caution">
    <text evidence="2">The sequence shown here is derived from an EMBL/GenBank/DDBJ whole genome shotgun (WGS) entry which is preliminary data.</text>
</comment>
<proteinExistence type="predicted"/>
<organism evidence="2 3">
    <name type="scientific">Salipiger mucosus DSM 16094</name>
    <dbReference type="NCBI Taxonomy" id="1123237"/>
    <lineage>
        <taxon>Bacteria</taxon>
        <taxon>Pseudomonadati</taxon>
        <taxon>Pseudomonadota</taxon>
        <taxon>Alphaproteobacteria</taxon>
        <taxon>Rhodobacterales</taxon>
        <taxon>Roseobacteraceae</taxon>
        <taxon>Salipiger</taxon>
    </lineage>
</organism>
<evidence type="ECO:0000313" key="3">
    <source>
        <dbReference type="Proteomes" id="UP000015347"/>
    </source>
</evidence>